<gene>
    <name evidence="2" type="ORF">ACH5RR_021961</name>
</gene>
<dbReference type="InterPro" id="IPR043502">
    <property type="entry name" value="DNA/RNA_pol_sf"/>
</dbReference>
<evidence type="ECO:0000259" key="1">
    <source>
        <dbReference type="PROSITE" id="PS50878"/>
    </source>
</evidence>
<dbReference type="AlphaFoldDB" id="A0ABD2Z7J8"/>
<evidence type="ECO:0000313" key="3">
    <source>
        <dbReference type="Proteomes" id="UP001630127"/>
    </source>
</evidence>
<dbReference type="PROSITE" id="PS50878">
    <property type="entry name" value="RT_POL"/>
    <property type="match status" value="1"/>
</dbReference>
<evidence type="ECO:0000313" key="2">
    <source>
        <dbReference type="EMBL" id="KAL3515059.1"/>
    </source>
</evidence>
<dbReference type="InterPro" id="IPR050951">
    <property type="entry name" value="Retrovirus_Pol_polyprotein"/>
</dbReference>
<name>A0ABD2Z7J8_9GENT</name>
<dbReference type="PANTHER" id="PTHR37984:SF5">
    <property type="entry name" value="PROTEIN NYNRIN-LIKE"/>
    <property type="match status" value="1"/>
</dbReference>
<dbReference type="FunFam" id="3.30.70.270:FF:000003">
    <property type="entry name" value="Transposon Ty3-G Gag-Pol polyprotein"/>
    <property type="match status" value="1"/>
</dbReference>
<dbReference type="PANTHER" id="PTHR37984">
    <property type="entry name" value="PROTEIN CBG26694"/>
    <property type="match status" value="1"/>
</dbReference>
<organism evidence="2 3">
    <name type="scientific">Cinchona calisaya</name>
    <dbReference type="NCBI Taxonomy" id="153742"/>
    <lineage>
        <taxon>Eukaryota</taxon>
        <taxon>Viridiplantae</taxon>
        <taxon>Streptophyta</taxon>
        <taxon>Embryophyta</taxon>
        <taxon>Tracheophyta</taxon>
        <taxon>Spermatophyta</taxon>
        <taxon>Magnoliopsida</taxon>
        <taxon>eudicotyledons</taxon>
        <taxon>Gunneridae</taxon>
        <taxon>Pentapetalae</taxon>
        <taxon>asterids</taxon>
        <taxon>lamiids</taxon>
        <taxon>Gentianales</taxon>
        <taxon>Rubiaceae</taxon>
        <taxon>Cinchonoideae</taxon>
        <taxon>Cinchoneae</taxon>
        <taxon>Cinchona</taxon>
    </lineage>
</organism>
<reference evidence="2 3" key="1">
    <citation type="submission" date="2024-11" db="EMBL/GenBank/DDBJ databases">
        <title>A near-complete genome assembly of Cinchona calisaya.</title>
        <authorList>
            <person name="Lian D.C."/>
            <person name="Zhao X.W."/>
            <person name="Wei L."/>
        </authorList>
    </citation>
    <scope>NUCLEOTIDE SEQUENCE [LARGE SCALE GENOMIC DNA]</scope>
    <source>
        <tissue evidence="2">Nenye</tissue>
    </source>
</reference>
<dbReference type="Pfam" id="PF00078">
    <property type="entry name" value="RVT_1"/>
    <property type="match status" value="1"/>
</dbReference>
<accession>A0ABD2Z7J8</accession>
<dbReference type="Gene3D" id="3.30.70.270">
    <property type="match status" value="2"/>
</dbReference>
<dbReference type="SUPFAM" id="SSF56672">
    <property type="entry name" value="DNA/RNA polymerases"/>
    <property type="match status" value="1"/>
</dbReference>
<dbReference type="InterPro" id="IPR000477">
    <property type="entry name" value="RT_dom"/>
</dbReference>
<dbReference type="CDD" id="cd01647">
    <property type="entry name" value="RT_LTR"/>
    <property type="match status" value="1"/>
</dbReference>
<dbReference type="Proteomes" id="UP001630127">
    <property type="component" value="Unassembled WGS sequence"/>
</dbReference>
<keyword evidence="3" id="KW-1185">Reference proteome</keyword>
<sequence length="193" mass="22147">MPFGLKNVGATYQRAMTTLFHDMMHEEMEVYVDDIIIKSKKAEDHLTNLKKVFERMRRYNLKLNLAKCAFGAPSEKLLGFIVSKRGIEIDPTKIKAIRDMYEPKTQKDVKSLLGKINFIGRFIAQLTATCEPLFKLLRKNTPMYWNDDCQQAFDKIKDYLLNPPVLVPPKARESINHVSIDFGRIHGLCLGAA</sequence>
<dbReference type="EMBL" id="JBJUIK010000010">
    <property type="protein sequence ID" value="KAL3515059.1"/>
    <property type="molecule type" value="Genomic_DNA"/>
</dbReference>
<protein>
    <recommendedName>
        <fullName evidence="1">Reverse transcriptase domain-containing protein</fullName>
    </recommendedName>
</protein>
<dbReference type="InterPro" id="IPR043128">
    <property type="entry name" value="Rev_trsase/Diguanyl_cyclase"/>
</dbReference>
<feature type="domain" description="Reverse transcriptase" evidence="1">
    <location>
        <begin position="1"/>
        <end position="82"/>
    </location>
</feature>
<dbReference type="FunFam" id="3.30.70.270:FF:000063">
    <property type="entry name" value="Zinc knuckle domaincontaining protein"/>
    <property type="match status" value="1"/>
</dbReference>
<proteinExistence type="predicted"/>
<comment type="caution">
    <text evidence="2">The sequence shown here is derived from an EMBL/GenBank/DDBJ whole genome shotgun (WGS) entry which is preliminary data.</text>
</comment>